<evidence type="ECO:0000313" key="1">
    <source>
        <dbReference type="EMBL" id="QWY82797.1"/>
    </source>
</evidence>
<dbReference type="EMBL" id="MW862992">
    <property type="protein sequence ID" value="QWY82797.1"/>
    <property type="molecule type" value="Genomic_DNA"/>
</dbReference>
<sequence length="118" mass="13310">MIGAGQVIAARRKGPVPNEEPIFQCKGDCGRMTRPTRVKLSDAPGTVTRTSKEMCGVCTKKFDPPKHRTLQRTDVPSEKLQRTLNSLDAFTEERNRRIAARQLAEDRKLQAHLNRRIG</sequence>
<gene>
    <name evidence="1" type="primary">57</name>
    <name evidence="1" type="ORF">SEA_SILENTRX_57</name>
</gene>
<organism evidence="1 2">
    <name type="scientific">Arthrobacter phage SilentRX</name>
    <dbReference type="NCBI Taxonomy" id="2836091"/>
    <lineage>
        <taxon>Viruses</taxon>
        <taxon>Duplodnaviria</taxon>
        <taxon>Heunggongvirae</taxon>
        <taxon>Uroviricota</taxon>
        <taxon>Caudoviricetes</taxon>
        <taxon>Silentrexvirus</taxon>
        <taxon>Silentrexvirus silentrx</taxon>
    </lineage>
</organism>
<keyword evidence="2" id="KW-1185">Reference proteome</keyword>
<name>A0A8F3E7X0_9CAUD</name>
<dbReference type="Proteomes" id="UP000693725">
    <property type="component" value="Segment"/>
</dbReference>
<dbReference type="KEGG" id="vg:77932315"/>
<dbReference type="GeneID" id="77932315"/>
<protein>
    <submittedName>
        <fullName evidence="1">Uncharacterized protein</fullName>
    </submittedName>
</protein>
<evidence type="ECO:0000313" key="2">
    <source>
        <dbReference type="Proteomes" id="UP000693725"/>
    </source>
</evidence>
<proteinExistence type="predicted"/>
<reference evidence="1" key="1">
    <citation type="submission" date="2021-04" db="EMBL/GenBank/DDBJ databases">
        <authorList>
            <person name="Edwards E.G."/>
            <person name="Siddiqui F.A."/>
            <person name="Anastasi R.E."/>
            <person name="Conroy D.J."/>
            <person name="Gerton T.J."/>
            <person name="Laizure I.E."/>
            <person name="Reynolds J.D."/>
            <person name="Ulker M."/>
            <person name="Ouellette S.K."/>
            <person name="Duggan K.O."/>
            <person name="Johnson K.C."/>
            <person name="MacLea K.S."/>
            <person name="Garlena R.A."/>
            <person name="Russell D.A."/>
            <person name="Jacobs-Sera D."/>
            <person name="Hatfull G.F."/>
        </authorList>
    </citation>
    <scope>NUCLEOTIDE SEQUENCE</scope>
</reference>
<dbReference type="RefSeq" id="YP_010656438.1">
    <property type="nucleotide sequence ID" value="NC_070838.1"/>
</dbReference>
<accession>A0A8F3E7X0</accession>